<comment type="caution">
    <text evidence="1">The sequence shown here is derived from an EMBL/GenBank/DDBJ whole genome shotgun (WGS) entry which is preliminary data.</text>
</comment>
<protein>
    <submittedName>
        <fullName evidence="1">Uncharacterized protein</fullName>
    </submittedName>
</protein>
<proteinExistence type="predicted"/>
<accession>X1AVG9</accession>
<dbReference type="AlphaFoldDB" id="X1AVG9"/>
<dbReference type="EMBL" id="BART01009154">
    <property type="protein sequence ID" value="GAG63816.1"/>
    <property type="molecule type" value="Genomic_DNA"/>
</dbReference>
<sequence>MDYKNSLKTQKEVNTVLNKLAEWKNLFSINVNYFYEGWAIYLKEKSIYPRSIVIFKSYSEEYYSIKSFEIHSNKAKEFFKELYANEKIDTFSNLYTEVKEIIYGKDILGSISKIKFD</sequence>
<reference evidence="1" key="1">
    <citation type="journal article" date="2014" name="Front. Microbiol.">
        <title>High frequency of phylogenetically diverse reductive dehalogenase-homologous genes in deep subseafloor sedimentary metagenomes.</title>
        <authorList>
            <person name="Kawai M."/>
            <person name="Futagami T."/>
            <person name="Toyoda A."/>
            <person name="Takaki Y."/>
            <person name="Nishi S."/>
            <person name="Hori S."/>
            <person name="Arai W."/>
            <person name="Tsubouchi T."/>
            <person name="Morono Y."/>
            <person name="Uchiyama I."/>
            <person name="Ito T."/>
            <person name="Fujiyama A."/>
            <person name="Inagaki F."/>
            <person name="Takami H."/>
        </authorList>
    </citation>
    <scope>NUCLEOTIDE SEQUENCE</scope>
    <source>
        <strain evidence="1">Expedition CK06-06</strain>
    </source>
</reference>
<name>X1AVG9_9ZZZZ</name>
<organism evidence="1">
    <name type="scientific">marine sediment metagenome</name>
    <dbReference type="NCBI Taxonomy" id="412755"/>
    <lineage>
        <taxon>unclassified sequences</taxon>
        <taxon>metagenomes</taxon>
        <taxon>ecological metagenomes</taxon>
    </lineage>
</organism>
<evidence type="ECO:0000313" key="1">
    <source>
        <dbReference type="EMBL" id="GAG63816.1"/>
    </source>
</evidence>
<gene>
    <name evidence="1" type="ORF">S01H4_20375</name>
</gene>